<keyword evidence="3" id="KW-1185">Reference proteome</keyword>
<dbReference type="AlphaFoldDB" id="A0AAW0CEQ6"/>
<comment type="caution">
    <text evidence="2">The sequence shown here is derived from an EMBL/GenBank/DDBJ whole genome shotgun (WGS) entry which is preliminary data.</text>
</comment>
<dbReference type="Proteomes" id="UP001383192">
    <property type="component" value="Unassembled WGS sequence"/>
</dbReference>
<organism evidence="2 3">
    <name type="scientific">Paramarasmius palmivorus</name>
    <dbReference type="NCBI Taxonomy" id="297713"/>
    <lineage>
        <taxon>Eukaryota</taxon>
        <taxon>Fungi</taxon>
        <taxon>Dikarya</taxon>
        <taxon>Basidiomycota</taxon>
        <taxon>Agaricomycotina</taxon>
        <taxon>Agaricomycetes</taxon>
        <taxon>Agaricomycetidae</taxon>
        <taxon>Agaricales</taxon>
        <taxon>Marasmiineae</taxon>
        <taxon>Marasmiaceae</taxon>
        <taxon>Paramarasmius</taxon>
    </lineage>
</organism>
<evidence type="ECO:0000256" key="1">
    <source>
        <dbReference type="SAM" id="MobiDB-lite"/>
    </source>
</evidence>
<feature type="region of interest" description="Disordered" evidence="1">
    <location>
        <begin position="38"/>
        <end position="95"/>
    </location>
</feature>
<reference evidence="2 3" key="1">
    <citation type="submission" date="2024-01" db="EMBL/GenBank/DDBJ databases">
        <title>A draft genome for a cacao thread blight-causing isolate of Paramarasmius palmivorus.</title>
        <authorList>
            <person name="Baruah I.K."/>
            <person name="Bukari Y."/>
            <person name="Amoako-Attah I."/>
            <person name="Meinhardt L.W."/>
            <person name="Bailey B.A."/>
            <person name="Cohen S.P."/>
        </authorList>
    </citation>
    <scope>NUCLEOTIDE SEQUENCE [LARGE SCALE GENOMIC DNA]</scope>
    <source>
        <strain evidence="2 3">GH-12</strain>
    </source>
</reference>
<dbReference type="EMBL" id="JAYKXP010000047">
    <property type="protein sequence ID" value="KAK7037372.1"/>
    <property type="molecule type" value="Genomic_DNA"/>
</dbReference>
<evidence type="ECO:0000313" key="2">
    <source>
        <dbReference type="EMBL" id="KAK7037372.1"/>
    </source>
</evidence>
<sequence length="128" mass="13322">MDREYLARPYFVHSEAELAVREHSCFEPLGTRVVVLRGLSAGPPSGGAGTQSQDHLSSPPPGPLVFVFGVDGPVPAEPLSEESETVSGEDPSSGVAVTQLASCDGVVLAATDEDESVTDYSMSNISSE</sequence>
<protein>
    <submittedName>
        <fullName evidence="2">Uncharacterized protein</fullName>
    </submittedName>
</protein>
<proteinExistence type="predicted"/>
<evidence type="ECO:0000313" key="3">
    <source>
        <dbReference type="Proteomes" id="UP001383192"/>
    </source>
</evidence>
<gene>
    <name evidence="2" type="ORF">VNI00_011122</name>
</gene>
<feature type="compositionally biased region" description="Low complexity" evidence="1">
    <location>
        <begin position="64"/>
        <end position="74"/>
    </location>
</feature>
<name>A0AAW0CEQ6_9AGAR</name>
<accession>A0AAW0CEQ6</accession>